<evidence type="ECO:0000256" key="2">
    <source>
        <dbReference type="SAM" id="SignalP"/>
    </source>
</evidence>
<accession>A0ABX5BEA8</accession>
<evidence type="ECO:0000313" key="3">
    <source>
        <dbReference type="EMBL" id="PPS95748.1"/>
    </source>
</evidence>
<reference evidence="3 4" key="1">
    <citation type="submission" date="2014-11" db="EMBL/GenBank/DDBJ databases">
        <title>Comparative genomic analysis of Cryptosporidium hominis reveals occurrence of genetic recombination in virulent subtypes.</title>
        <authorList>
            <person name="Guo Y."/>
            <person name="Tang K."/>
            <person name="Frace M."/>
            <person name="Li N."/>
            <person name="Roellig D.M."/>
            <person name="Sammons S."/>
            <person name="Knipe K."/>
            <person name="Rowe L."/>
            <person name="Feng Y."/>
            <person name="Xiao L."/>
        </authorList>
    </citation>
    <scope>NUCLEOTIDE SEQUENCE [LARGE SCALE GENOMIC DNA]</scope>
    <source>
        <strain evidence="3">30976</strain>
    </source>
</reference>
<dbReference type="Proteomes" id="UP001429100">
    <property type="component" value="Unassembled WGS sequence"/>
</dbReference>
<organism evidence="3 4">
    <name type="scientific">Cryptosporidium hominis</name>
    <dbReference type="NCBI Taxonomy" id="237895"/>
    <lineage>
        <taxon>Eukaryota</taxon>
        <taxon>Sar</taxon>
        <taxon>Alveolata</taxon>
        <taxon>Apicomplexa</taxon>
        <taxon>Conoidasida</taxon>
        <taxon>Coccidia</taxon>
        <taxon>Eucoccidiorida</taxon>
        <taxon>Eimeriorina</taxon>
        <taxon>Cryptosporidiidae</taxon>
        <taxon>Cryptosporidium</taxon>
    </lineage>
</organism>
<proteinExistence type="predicted"/>
<feature type="signal peptide" evidence="2">
    <location>
        <begin position="1"/>
        <end position="19"/>
    </location>
</feature>
<comment type="caution">
    <text evidence="3">The sequence shown here is derived from an EMBL/GenBank/DDBJ whole genome shotgun (WGS) entry which is preliminary data.</text>
</comment>
<evidence type="ECO:0000256" key="1">
    <source>
        <dbReference type="SAM" id="MobiDB-lite"/>
    </source>
</evidence>
<keyword evidence="2" id="KW-0732">Signal</keyword>
<feature type="chain" id="PRO_5047191072" evidence="2">
    <location>
        <begin position="20"/>
        <end position="1110"/>
    </location>
</feature>
<keyword evidence="4" id="KW-1185">Reference proteome</keyword>
<feature type="region of interest" description="Disordered" evidence="1">
    <location>
        <begin position="1071"/>
        <end position="1110"/>
    </location>
</feature>
<protein>
    <submittedName>
        <fullName evidence="3">Uncharacterized protein</fullName>
    </submittedName>
</protein>
<name>A0ABX5BEA8_CRYHO</name>
<gene>
    <name evidence="3" type="ORF">GY17_00002310</name>
</gene>
<dbReference type="EMBL" id="JTAI01000006">
    <property type="protein sequence ID" value="PPS95748.1"/>
    <property type="molecule type" value="Genomic_DNA"/>
</dbReference>
<evidence type="ECO:0000313" key="4">
    <source>
        <dbReference type="Proteomes" id="UP001429100"/>
    </source>
</evidence>
<sequence>MRNILILVVELALIGGCLGAGYLSRSGNIARNMVKRQIMDSARTPQIISGIKVSDRMMKDPEIAAQIKLAEEQKKMFDSKLTSSPPSLPRLDRPNFNNFLFAPSDLNLAGVEEAWDEKVHQVVVQTDGEVSAKVKGRLRLQFLKKRGFSAREGSLEEIHALRISPNYHPEKYMLNYPGGKLSIPTHDEKGRPLPDDHIKALMARATQFDAQTMLGPYPSTFSELESVRLSAGVPGIPPALGSQVSRFGVPSMMGPSGIRGYAGTGGKVSLNVYGPMGPMGPMGSPMGPMGSPMGPMGPMGPIGGPLGSMGGQMGGPIGSSMGPMGGPLGSMGGQMGPMGPIGGPFGSMGGPMGPMGGYIHDKMVSGVGPVGTMKAGLYMPGSHSKVRQFLDESNPKNPFLVVWDPSKLSASLQAPTDMNPVHERFRKVKSGGHQMWISSKSRNTLEVQGRALDLASRGYRVFITPPITMIPTPEHPGLGGLLQSSTGGSSSIEGKLLVEKAAGFWPVSAIRFAGGDLVVQAIGWQGSRMLPPMLAESVRTLQRFRPQRIIIRDIGDTYWHLIGPYKASKIPGYVLPEKIVSGIPSFPTHPIESGKGPFEKASRFRRHVPTDAPLWGKSATLTGPVLMQRTDRHGASELGRVLPIKPSGLFRDTNECLALQQYGREPYKFGLLSTMGSGKLYDMAVRAASKLRERGRFAFVEDACLGLRILITMYDEMRNDVQCASVLRATVALRNEAGLDEFIRKEICSGIFKMPSLPAIDLRPLNLALMNPTEIAAHYNLRSFPKVAPYTSRLFGAAIHKSEALQEAISASPLAKGVDSKIYRDVCSEVSYTLQELNPFENSSAQQCAESIKAVFGLHVQEWEDVADNVLVDICSKSGYRLLPSSDLSTTKIYGFTEIREIFLLEKDHAIHRPYLLEDSVIFESKVKAHSAWCKATTPEGKCVATDLAKKCDGLSVPLVNRSQLFAYFSEQILNKMVKGSTIPIYTNTICGIFSAVSAFSDDEQTISDTLSKRLGSVFPVFADHQALVTWKGFLSHEKKILKIKNLASIYQLYSKPMKYLSASDQSLVAEHENEGNYKSKTSSVQKDEESFSDSTVATEGDEGSEEEQE</sequence>
<feature type="compositionally biased region" description="Acidic residues" evidence="1">
    <location>
        <begin position="1100"/>
        <end position="1110"/>
    </location>
</feature>
<reference evidence="3 4" key="2">
    <citation type="submission" date="2017-10" db="EMBL/GenBank/DDBJ databases">
        <title>Consistent, comparative and evidence-based genome annotation and re-annotation for the closely-related species, Cryptosporidium parvum, C. hominis and C. tyzzeri.</title>
        <authorList>
            <person name="Baptista R.P."/>
            <person name="Li Y."/>
            <person name="Sateriale A."/>
            <person name="Striepen B."/>
            <person name="Kissinger J.C."/>
        </authorList>
    </citation>
    <scope>NUCLEOTIDE SEQUENCE [LARGE SCALE GENOMIC DNA]</scope>
    <source>
        <strain evidence="3">30976</strain>
    </source>
</reference>